<protein>
    <recommendedName>
        <fullName evidence="3 9">Ribosomal RNA-processing protein 8</fullName>
        <ecNumber evidence="9">2.1.1.-</ecNumber>
    </recommendedName>
</protein>
<comment type="function">
    <text evidence="9">Probable methyltransferase required to silence rDNA.</text>
</comment>
<evidence type="ECO:0000256" key="1">
    <source>
        <dbReference type="ARBA" id="ARBA00004604"/>
    </source>
</evidence>
<evidence type="ECO:0000256" key="5">
    <source>
        <dbReference type="ARBA" id="ARBA00022603"/>
    </source>
</evidence>
<organism evidence="11 12">
    <name type="scientific">Cloeon dipterum</name>
    <dbReference type="NCBI Taxonomy" id="197152"/>
    <lineage>
        <taxon>Eukaryota</taxon>
        <taxon>Metazoa</taxon>
        <taxon>Ecdysozoa</taxon>
        <taxon>Arthropoda</taxon>
        <taxon>Hexapoda</taxon>
        <taxon>Insecta</taxon>
        <taxon>Pterygota</taxon>
        <taxon>Palaeoptera</taxon>
        <taxon>Ephemeroptera</taxon>
        <taxon>Pisciforma</taxon>
        <taxon>Baetidae</taxon>
        <taxon>Cloeon</taxon>
    </lineage>
</organism>
<sequence length="222" mass="25233">MGKNRRKNAKTVQKAVGKEQKFKVAKHKFQNMLKEKTKPAKTKTANKKIEKVKEWVNETNKIELTSKKNEAPTSLRERMMERLHGAHFRFLNEQLYTAEGSKSIKMFTKNPEAFTAYHEGFQQQVQQWEFNPLDLIIANIKKKGSDLVIADFGCGDARLSFSVQNKVHSFDLVAMNDNVTVCDMAHTPLPNSSVDIAVFCLSLMGTNLSEFILEANRVLKPG</sequence>
<evidence type="ECO:0000256" key="4">
    <source>
        <dbReference type="ARBA" id="ARBA00022552"/>
    </source>
</evidence>
<comment type="caution">
    <text evidence="11">The sequence shown here is derived from an EMBL/GenBank/DDBJ whole genome shotgun (WGS) entry which is preliminary data.</text>
</comment>
<evidence type="ECO:0000256" key="6">
    <source>
        <dbReference type="ARBA" id="ARBA00022679"/>
    </source>
</evidence>
<dbReference type="GO" id="GO:0033553">
    <property type="term" value="C:rDNA heterochromatin"/>
    <property type="evidence" value="ECO:0007669"/>
    <property type="project" value="TreeGrafter"/>
</dbReference>
<dbReference type="InterPro" id="IPR042036">
    <property type="entry name" value="RRP8_N"/>
</dbReference>
<dbReference type="GO" id="GO:0008168">
    <property type="term" value="F:methyltransferase activity"/>
    <property type="evidence" value="ECO:0007669"/>
    <property type="project" value="UniProtKB-KW"/>
</dbReference>
<evidence type="ECO:0000256" key="3">
    <source>
        <dbReference type="ARBA" id="ARBA00020203"/>
    </source>
</evidence>
<dbReference type="SUPFAM" id="SSF53335">
    <property type="entry name" value="S-adenosyl-L-methionine-dependent methyltransferases"/>
    <property type="match status" value="1"/>
</dbReference>
<dbReference type="OrthoDB" id="10258825at2759"/>
<feature type="region of interest" description="Disordered" evidence="10">
    <location>
        <begin position="1"/>
        <end position="21"/>
    </location>
</feature>
<evidence type="ECO:0000256" key="8">
    <source>
        <dbReference type="ARBA" id="ARBA00023242"/>
    </source>
</evidence>
<dbReference type="PANTHER" id="PTHR12787">
    <property type="entry name" value="RIBOSOMAL RNA-PROCESSING PROTEIN 8"/>
    <property type="match status" value="1"/>
</dbReference>
<dbReference type="GO" id="GO:0046015">
    <property type="term" value="P:regulation of transcription by glucose"/>
    <property type="evidence" value="ECO:0007669"/>
    <property type="project" value="TreeGrafter"/>
</dbReference>
<proteinExistence type="inferred from homology"/>
<comment type="subcellular location">
    <subcellularLocation>
        <location evidence="1 9">Nucleus</location>
        <location evidence="1 9">Nucleolus</location>
    </subcellularLocation>
</comment>
<dbReference type="Gene3D" id="3.40.50.150">
    <property type="entry name" value="Vaccinia Virus protein VP39"/>
    <property type="match status" value="1"/>
</dbReference>
<reference evidence="11 12" key="1">
    <citation type="submission" date="2020-04" db="EMBL/GenBank/DDBJ databases">
        <authorList>
            <person name="Alioto T."/>
            <person name="Alioto T."/>
            <person name="Gomez Garrido J."/>
        </authorList>
    </citation>
    <scope>NUCLEOTIDE SEQUENCE [LARGE SCALE GENOMIC DNA]</scope>
</reference>
<dbReference type="EC" id="2.1.1.-" evidence="9"/>
<dbReference type="GO" id="GO:0000183">
    <property type="term" value="P:rDNA heterochromatin formation"/>
    <property type="evidence" value="ECO:0007669"/>
    <property type="project" value="TreeGrafter"/>
</dbReference>
<dbReference type="Pfam" id="PF05148">
    <property type="entry name" value="Methyltransf_8"/>
    <property type="match status" value="1"/>
</dbReference>
<dbReference type="Proteomes" id="UP000494165">
    <property type="component" value="Unassembled WGS sequence"/>
</dbReference>
<dbReference type="InterPro" id="IPR029063">
    <property type="entry name" value="SAM-dependent_MTases_sf"/>
</dbReference>
<evidence type="ECO:0000313" key="12">
    <source>
        <dbReference type="Proteomes" id="UP000494165"/>
    </source>
</evidence>
<dbReference type="EMBL" id="CADEPI010000036">
    <property type="protein sequence ID" value="CAB3368160.1"/>
    <property type="molecule type" value="Genomic_DNA"/>
</dbReference>
<dbReference type="AlphaFoldDB" id="A0A8S1CIW4"/>
<evidence type="ECO:0000256" key="10">
    <source>
        <dbReference type="SAM" id="MobiDB-lite"/>
    </source>
</evidence>
<dbReference type="PANTHER" id="PTHR12787:SF0">
    <property type="entry name" value="RIBOSOMAL RNA-PROCESSING PROTEIN 8"/>
    <property type="match status" value="1"/>
</dbReference>
<keyword evidence="12" id="KW-1185">Reference proteome</keyword>
<dbReference type="CDD" id="cd02440">
    <property type="entry name" value="AdoMet_MTases"/>
    <property type="match status" value="1"/>
</dbReference>
<evidence type="ECO:0000256" key="2">
    <source>
        <dbReference type="ARBA" id="ARBA00006301"/>
    </source>
</evidence>
<dbReference type="GO" id="GO:0005677">
    <property type="term" value="C:chromatin silencing complex"/>
    <property type="evidence" value="ECO:0007669"/>
    <property type="project" value="TreeGrafter"/>
</dbReference>
<dbReference type="GO" id="GO:0032259">
    <property type="term" value="P:methylation"/>
    <property type="evidence" value="ECO:0007669"/>
    <property type="project" value="UniProtKB-KW"/>
</dbReference>
<evidence type="ECO:0000313" key="11">
    <source>
        <dbReference type="EMBL" id="CAB3368160.1"/>
    </source>
</evidence>
<dbReference type="GO" id="GO:0006364">
    <property type="term" value="P:rRNA processing"/>
    <property type="evidence" value="ECO:0007669"/>
    <property type="project" value="UniProtKB-UniRule"/>
</dbReference>
<keyword evidence="5 9" id="KW-0489">Methyltransferase</keyword>
<evidence type="ECO:0000256" key="7">
    <source>
        <dbReference type="ARBA" id="ARBA00022691"/>
    </source>
</evidence>
<keyword evidence="6 9" id="KW-0808">Transferase</keyword>
<name>A0A8S1CIW4_9INSE</name>
<dbReference type="GO" id="GO:0042149">
    <property type="term" value="P:cellular response to glucose starvation"/>
    <property type="evidence" value="ECO:0007669"/>
    <property type="project" value="TreeGrafter"/>
</dbReference>
<dbReference type="Gene3D" id="1.10.10.2150">
    <property type="entry name" value="Ribosomal RNA-processing protein 8, N-terminal domain"/>
    <property type="match status" value="1"/>
</dbReference>
<gene>
    <name evidence="11" type="ORF">CLODIP_2_CD08075</name>
</gene>
<accession>A0A8S1CIW4</accession>
<keyword evidence="7 9" id="KW-0949">S-adenosyl-L-methionine</keyword>
<keyword evidence="4 9" id="KW-0698">rRNA processing</keyword>
<dbReference type="InterPro" id="IPR007823">
    <property type="entry name" value="RRP8"/>
</dbReference>
<dbReference type="GO" id="GO:0005730">
    <property type="term" value="C:nucleolus"/>
    <property type="evidence" value="ECO:0007669"/>
    <property type="project" value="UniProtKB-SubCell"/>
</dbReference>
<keyword evidence="8 9" id="KW-0539">Nucleus</keyword>
<evidence type="ECO:0000256" key="9">
    <source>
        <dbReference type="RuleBase" id="RU365074"/>
    </source>
</evidence>
<dbReference type="FunFam" id="1.10.10.2150:FF:000001">
    <property type="entry name" value="Ribosomal RNA-processing protein 8"/>
    <property type="match status" value="1"/>
</dbReference>
<comment type="similarity">
    <text evidence="2 9">Belongs to the methyltransferase superfamily. RRP8 family.</text>
</comment>